<evidence type="ECO:0000256" key="1">
    <source>
        <dbReference type="SAM" id="Phobius"/>
    </source>
</evidence>
<sequence>MGVGDGVRMSEWMRGSPRHETKNIWITNCLSIGGKRLRLTVPHLVHTHLPLSPSSSTTRRHMYPGSHTTHPLNMKTRYWRLQRWGLQFVLKQSHLRQGSVEVKCIASIKEIHYRDISIEYVHINFPIEASVMEGHTSRCIAQTTPTRWMMMLMVLLVLVVVVVVVCW</sequence>
<protein>
    <submittedName>
        <fullName evidence="2">Uncharacterized protein</fullName>
    </submittedName>
</protein>
<keyword evidence="1" id="KW-1133">Transmembrane helix</keyword>
<comment type="caution">
    <text evidence="2">The sequence shown here is derived from an EMBL/GenBank/DDBJ whole genome shotgun (WGS) entry which is preliminary data.</text>
</comment>
<keyword evidence="1" id="KW-0472">Membrane</keyword>
<accession>A0AAE1KUQ8</accession>
<proteinExistence type="predicted"/>
<gene>
    <name evidence="2" type="ORF">Pcinc_011159</name>
</gene>
<dbReference type="Proteomes" id="UP001286313">
    <property type="component" value="Unassembled WGS sequence"/>
</dbReference>
<evidence type="ECO:0000313" key="2">
    <source>
        <dbReference type="EMBL" id="KAK3884603.1"/>
    </source>
</evidence>
<feature type="transmembrane region" description="Helical" evidence="1">
    <location>
        <begin position="148"/>
        <end position="166"/>
    </location>
</feature>
<keyword evidence="1" id="KW-0812">Transmembrane</keyword>
<dbReference type="AlphaFoldDB" id="A0AAE1KUQ8"/>
<evidence type="ECO:0000313" key="3">
    <source>
        <dbReference type="Proteomes" id="UP001286313"/>
    </source>
</evidence>
<reference evidence="2" key="1">
    <citation type="submission" date="2023-10" db="EMBL/GenBank/DDBJ databases">
        <title>Genome assemblies of two species of porcelain crab, Petrolisthes cinctipes and Petrolisthes manimaculis (Anomura: Porcellanidae).</title>
        <authorList>
            <person name="Angst P."/>
        </authorList>
    </citation>
    <scope>NUCLEOTIDE SEQUENCE</scope>
    <source>
        <strain evidence="2">PB745_01</strain>
        <tissue evidence="2">Gill</tissue>
    </source>
</reference>
<dbReference type="EMBL" id="JAWQEG010000870">
    <property type="protein sequence ID" value="KAK3884603.1"/>
    <property type="molecule type" value="Genomic_DNA"/>
</dbReference>
<organism evidence="2 3">
    <name type="scientific">Petrolisthes cinctipes</name>
    <name type="common">Flat porcelain crab</name>
    <dbReference type="NCBI Taxonomy" id="88211"/>
    <lineage>
        <taxon>Eukaryota</taxon>
        <taxon>Metazoa</taxon>
        <taxon>Ecdysozoa</taxon>
        <taxon>Arthropoda</taxon>
        <taxon>Crustacea</taxon>
        <taxon>Multicrustacea</taxon>
        <taxon>Malacostraca</taxon>
        <taxon>Eumalacostraca</taxon>
        <taxon>Eucarida</taxon>
        <taxon>Decapoda</taxon>
        <taxon>Pleocyemata</taxon>
        <taxon>Anomura</taxon>
        <taxon>Galatheoidea</taxon>
        <taxon>Porcellanidae</taxon>
        <taxon>Petrolisthes</taxon>
    </lineage>
</organism>
<name>A0AAE1KUQ8_PETCI</name>
<keyword evidence="3" id="KW-1185">Reference proteome</keyword>